<dbReference type="RefSeq" id="WP_232060729.1">
    <property type="nucleotide sequence ID" value="NZ_AP022642.1"/>
</dbReference>
<reference evidence="1 2" key="1">
    <citation type="journal article" date="2020" name="Microbiol. Resour. Announc.">
        <title>Complete genome sequence of Pseudomonas otitidis strain MrB4, isolated from Lake Biwa in Japan.</title>
        <authorList>
            <person name="Miyazaki K."/>
            <person name="Hase E."/>
            <person name="Maruya T."/>
        </authorList>
    </citation>
    <scope>NUCLEOTIDE SEQUENCE [LARGE SCALE GENOMIC DNA]</scope>
    <source>
        <strain evidence="1 2">MrB4</strain>
    </source>
</reference>
<evidence type="ECO:0000313" key="1">
    <source>
        <dbReference type="EMBL" id="BCA29440.1"/>
    </source>
</evidence>
<sequence length="410" mass="45257">MDNEAALTTLNIQLHHPRAGVRCCKAELAFGWACKADGLTIKAQGRLMNQSVLVIAGAVFFVVAGEVEAFQLAPNGTAAERSMAKEYGVTYRAVVPFASFAMHNFADPAHEALTQKIYGCDGDWQKCSNPDLENAGPYIIAGVRWNDDPVFMPGAEDARVSGCDGRYSVGFISQTKCWINLFKIAEKKSASDPAAYMGSGNYIARSHFGDLQFLHAMASQEGDSPEQTKQRIMMWAQFAWGVADGTYPINTYLKDVKIEGWEQSFNNAQTVQDLFTAGRPWLRAHVSEVALGSLLHMVQDSFAGGHVQRRDEIVGDKCLAGTEPVLGRIEEFHSYAKQDHEKHKEDDASSVARVMLMQHEPDVVDAGKKLRGYFADRKGWSEVRPYLEDCLFALSAETRPASAGSRYLPE</sequence>
<name>A0A679GQC4_9GAMM</name>
<proteinExistence type="predicted"/>
<dbReference type="EMBL" id="AP022642">
    <property type="protein sequence ID" value="BCA29440.1"/>
    <property type="molecule type" value="Genomic_DNA"/>
</dbReference>
<dbReference type="Proteomes" id="UP000501237">
    <property type="component" value="Chromosome"/>
</dbReference>
<dbReference type="KEGG" id="poj:PtoMrB4_34170"/>
<dbReference type="GeneID" id="57398634"/>
<gene>
    <name evidence="1" type="ORF">PtoMrB4_34170</name>
</gene>
<accession>A0A679GQC4</accession>
<organism evidence="1 2">
    <name type="scientific">Metapseudomonas otitidis</name>
    <dbReference type="NCBI Taxonomy" id="319939"/>
    <lineage>
        <taxon>Bacteria</taxon>
        <taxon>Pseudomonadati</taxon>
        <taxon>Pseudomonadota</taxon>
        <taxon>Gammaproteobacteria</taxon>
        <taxon>Pseudomonadales</taxon>
        <taxon>Pseudomonadaceae</taxon>
        <taxon>Metapseudomonas</taxon>
    </lineage>
</organism>
<evidence type="ECO:0000313" key="2">
    <source>
        <dbReference type="Proteomes" id="UP000501237"/>
    </source>
</evidence>
<dbReference type="AlphaFoldDB" id="A0A679GQC4"/>
<protein>
    <submittedName>
        <fullName evidence="1">Uncharacterized protein</fullName>
    </submittedName>
</protein>